<reference evidence="1 2" key="1">
    <citation type="journal article" date="2016" name="Mol. Biol. Evol.">
        <title>Comparative Genomics of Early-Diverging Mushroom-Forming Fungi Provides Insights into the Origins of Lignocellulose Decay Capabilities.</title>
        <authorList>
            <person name="Nagy L.G."/>
            <person name="Riley R."/>
            <person name="Tritt A."/>
            <person name="Adam C."/>
            <person name="Daum C."/>
            <person name="Floudas D."/>
            <person name="Sun H."/>
            <person name="Yadav J.S."/>
            <person name="Pangilinan J."/>
            <person name="Larsson K.H."/>
            <person name="Matsuura K."/>
            <person name="Barry K."/>
            <person name="Labutti K."/>
            <person name="Kuo R."/>
            <person name="Ohm R.A."/>
            <person name="Bhattacharya S.S."/>
            <person name="Shirouzu T."/>
            <person name="Yoshinaga Y."/>
            <person name="Martin F.M."/>
            <person name="Grigoriev I.V."/>
            <person name="Hibbett D.S."/>
        </authorList>
    </citation>
    <scope>NUCLEOTIDE SEQUENCE [LARGE SCALE GENOMIC DNA]</scope>
    <source>
        <strain evidence="1 2">HHB9708</strain>
    </source>
</reference>
<name>A0A164MA25_9AGAM</name>
<dbReference type="OrthoDB" id="3183574at2759"/>
<keyword evidence="2" id="KW-1185">Reference proteome</keyword>
<protein>
    <submittedName>
        <fullName evidence="1">Uncharacterized protein</fullName>
    </submittedName>
</protein>
<sequence length="265" mass="29703">MTTSEFAIPNAYNNKIYAEARCLTSKHTLQITIRSRMDIVHYGPLYHALLYTFRVFQHLPLSDIIEFGKASQDIADGVAPFMRTVVDSYLNQFAEGIRDMLFFERAIIAGPAVTALILGLDPLEHAPRLSLFCPEMSEDEVQRFFYERGYDEWDGSVPLPPGPLFVPSLHDDFMLVKDTLVKLVGGELRVVDVYTTIDAAEDIVPEFAATAYMSFIYGDGIVMLYPEITFDRKAVVNPARILRISTGMGLARISVLIPVGKRITA</sequence>
<organism evidence="1 2">
    <name type="scientific">Sistotremastrum niveocremeum HHB9708</name>
    <dbReference type="NCBI Taxonomy" id="1314777"/>
    <lineage>
        <taxon>Eukaryota</taxon>
        <taxon>Fungi</taxon>
        <taxon>Dikarya</taxon>
        <taxon>Basidiomycota</taxon>
        <taxon>Agaricomycotina</taxon>
        <taxon>Agaricomycetes</taxon>
        <taxon>Sistotremastrales</taxon>
        <taxon>Sistotremastraceae</taxon>
        <taxon>Sertulicium</taxon>
        <taxon>Sertulicium niveocremeum</taxon>
    </lineage>
</organism>
<proteinExistence type="predicted"/>
<dbReference type="EMBL" id="KV419491">
    <property type="protein sequence ID" value="KZS86510.1"/>
    <property type="molecule type" value="Genomic_DNA"/>
</dbReference>
<dbReference type="AlphaFoldDB" id="A0A164MA25"/>
<dbReference type="Proteomes" id="UP000076722">
    <property type="component" value="Unassembled WGS sequence"/>
</dbReference>
<evidence type="ECO:0000313" key="2">
    <source>
        <dbReference type="Proteomes" id="UP000076722"/>
    </source>
</evidence>
<accession>A0A164MA25</accession>
<gene>
    <name evidence="1" type="ORF">SISNIDRAFT_491894</name>
</gene>
<evidence type="ECO:0000313" key="1">
    <source>
        <dbReference type="EMBL" id="KZS86510.1"/>
    </source>
</evidence>